<keyword evidence="9 10" id="KW-0472">Membrane</keyword>
<dbReference type="PRINTS" id="PR01873">
    <property type="entry name" value="CYTCOXIDASE4"/>
</dbReference>
<evidence type="ECO:0000256" key="1">
    <source>
        <dbReference type="ARBA" id="ARBA00004434"/>
    </source>
</evidence>
<gene>
    <name evidence="11" type="ORF">OJAV_G00062210</name>
</gene>
<evidence type="ECO:0000256" key="10">
    <source>
        <dbReference type="RuleBase" id="RU367145"/>
    </source>
</evidence>
<organism evidence="11 12">
    <name type="scientific">Oryzias javanicus</name>
    <name type="common">Javanese ricefish</name>
    <name type="synonym">Aplocheilus javanicus</name>
    <dbReference type="NCBI Taxonomy" id="123683"/>
    <lineage>
        <taxon>Eukaryota</taxon>
        <taxon>Metazoa</taxon>
        <taxon>Chordata</taxon>
        <taxon>Craniata</taxon>
        <taxon>Vertebrata</taxon>
        <taxon>Euteleostomi</taxon>
        <taxon>Actinopterygii</taxon>
        <taxon>Neopterygii</taxon>
        <taxon>Teleostei</taxon>
        <taxon>Neoteleostei</taxon>
        <taxon>Acanthomorphata</taxon>
        <taxon>Ovalentaria</taxon>
        <taxon>Atherinomorphae</taxon>
        <taxon>Beloniformes</taxon>
        <taxon>Adrianichthyidae</taxon>
        <taxon>Oryziinae</taxon>
        <taxon>Oryzias</taxon>
    </lineage>
</organism>
<evidence type="ECO:0000256" key="9">
    <source>
        <dbReference type="ARBA" id="ARBA00023136"/>
    </source>
</evidence>
<dbReference type="PANTHER" id="PTHR10707:SF15">
    <property type="entry name" value="CYTOCHROME C OXIDASE SUBUNIT 4"/>
    <property type="match status" value="1"/>
</dbReference>
<dbReference type="FunFam" id="1.10.442.10:FF:000001">
    <property type="entry name" value="Cytochrome c oxidase subunit 4 isoform 1"/>
    <property type="match status" value="1"/>
</dbReference>
<proteinExistence type="inferred from homology"/>
<dbReference type="EMBL" id="CM012443">
    <property type="protein sequence ID" value="RVE70259.1"/>
    <property type="molecule type" value="Genomic_DNA"/>
</dbReference>
<comment type="subunit">
    <text evidence="4">Component of the cytochrome c oxidase (complex IV, CIV), a multisubunit enzyme composed of 14 subunits. The complex is composed of a catalytic core of 3 subunits MT-CO1, MT-CO2 and MT-CO3, encoded in the mitochondrial DNA, and 11 supernumerary subunits COX4I, COX5A, COX5B, COX6A, COX6B, COX6C, COX7A, COX7B, COX7C, COX8 and NDUFA4, which are encoded in the nuclear genome. The complex exists as a monomer or a dimer and forms supercomplexes (SCs) in the inner mitochondrial membrane with NADH-ubiquinone oxidoreductase (complex I, CI) and ubiquinol-cytochrome c oxidoreductase (cytochrome b-c1 complex, complex III, CIII), resulting in different assemblies (supercomplex SCI(1)III(2)IV(1) and megacomplex MCI(2)III(2)IV(2)).</text>
</comment>
<dbReference type="OrthoDB" id="186013at2759"/>
<dbReference type="GO" id="GO:0045277">
    <property type="term" value="C:respiratory chain complex IV"/>
    <property type="evidence" value="ECO:0007669"/>
    <property type="project" value="InterPro"/>
</dbReference>
<sequence length="173" mass="20339">MLRQTAVHMRGLLARRALTSSSVRMASHGHEVSETVDMSRPMYYDRVDVPLPDKPYKDLLTDVDKTLKQKEKGPWSQLSKEEKIALYRLMFHQTYPEMKQKTSEWKTVLGGIFFFLGFTGLVVWWQRIYVYPPLPKTCEADSQAMQLKRMLDMRVNPVQGFSAKWDYEKGQWK</sequence>
<dbReference type="CDD" id="cd00922">
    <property type="entry name" value="Cyt_c_Oxidase_IV"/>
    <property type="match status" value="1"/>
</dbReference>
<reference evidence="11 12" key="1">
    <citation type="submission" date="2018-11" db="EMBL/GenBank/DDBJ databases">
        <authorList>
            <person name="Lopez-Roques C."/>
            <person name="Donnadieu C."/>
            <person name="Bouchez O."/>
            <person name="Klopp C."/>
            <person name="Cabau C."/>
            <person name="Zahm M."/>
        </authorList>
    </citation>
    <scope>NUCLEOTIDE SEQUENCE [LARGE SCALE GENOMIC DNA]</scope>
    <source>
        <strain evidence="11">RS831</strain>
        <tissue evidence="11">Whole body</tissue>
    </source>
</reference>
<dbReference type="PANTHER" id="PTHR10707">
    <property type="entry name" value="CYTOCHROME C OXIDASE SUBUNIT IV"/>
    <property type="match status" value="1"/>
</dbReference>
<dbReference type="InterPro" id="IPR004203">
    <property type="entry name" value="Cyt_c_oxidase_su4_fam"/>
</dbReference>
<dbReference type="GO" id="GO:0005743">
    <property type="term" value="C:mitochondrial inner membrane"/>
    <property type="evidence" value="ECO:0007669"/>
    <property type="project" value="UniProtKB-SubCell"/>
</dbReference>
<dbReference type="InterPro" id="IPR036639">
    <property type="entry name" value="Cyt_c_oxidase_su4_sf"/>
</dbReference>
<keyword evidence="7 10" id="KW-1133">Transmembrane helix</keyword>
<dbReference type="InterPro" id="IPR013288">
    <property type="entry name" value="Cyt_c_oxidase_su4"/>
</dbReference>
<evidence type="ECO:0000313" key="11">
    <source>
        <dbReference type="EMBL" id="RVE70259.1"/>
    </source>
</evidence>
<dbReference type="Pfam" id="PF02936">
    <property type="entry name" value="COX4"/>
    <property type="match status" value="1"/>
</dbReference>
<protein>
    <recommendedName>
        <fullName evidence="10">Cytochrome c oxidase subunit 4</fullName>
    </recommendedName>
</protein>
<reference evidence="11 12" key="2">
    <citation type="submission" date="2019-01" db="EMBL/GenBank/DDBJ databases">
        <title>A chromosome length genome reference of the Java medaka (oryzias javanicus).</title>
        <authorList>
            <person name="Herpin A."/>
            <person name="Takehana Y."/>
            <person name="Naruse K."/>
            <person name="Ansai S."/>
            <person name="Kawaguchi M."/>
        </authorList>
    </citation>
    <scope>NUCLEOTIDE SEQUENCE [LARGE SCALE GENOMIC DNA]</scope>
    <source>
        <strain evidence="11">RS831</strain>
        <tissue evidence="11">Whole body</tissue>
    </source>
</reference>
<evidence type="ECO:0000256" key="3">
    <source>
        <dbReference type="ARBA" id="ARBA00008135"/>
    </source>
</evidence>
<comment type="function">
    <text evidence="10">Component of the cytochrome c oxidase, the last enzyme in the mitochondrial electron transport chain which drives oxidative phosphorylation.</text>
</comment>
<dbReference type="Gene3D" id="1.10.442.10">
    <property type="entry name" value="Cytochrome c oxidase subunit IV"/>
    <property type="match status" value="1"/>
</dbReference>
<accession>A0A3S2UG99</accession>
<comment type="subcellular location">
    <subcellularLocation>
        <location evidence="1 10">Mitochondrion inner membrane</location>
        <topology evidence="1 10">Single-pass membrane protein</topology>
    </subcellularLocation>
</comment>
<evidence type="ECO:0000313" key="12">
    <source>
        <dbReference type="Proteomes" id="UP000283210"/>
    </source>
</evidence>
<dbReference type="AlphaFoldDB" id="A0A3S2UG99"/>
<comment type="pathway">
    <text evidence="2 10">Energy metabolism; oxidative phosphorylation.</text>
</comment>
<keyword evidence="12" id="KW-1185">Reference proteome</keyword>
<dbReference type="SUPFAM" id="SSF81406">
    <property type="entry name" value="Mitochondrial cytochrome c oxidase subunit IV"/>
    <property type="match status" value="1"/>
</dbReference>
<dbReference type="GO" id="GO:0006123">
    <property type="term" value="P:mitochondrial electron transport, cytochrome c to oxygen"/>
    <property type="evidence" value="ECO:0007669"/>
    <property type="project" value="InterPro"/>
</dbReference>
<evidence type="ECO:0000256" key="5">
    <source>
        <dbReference type="ARBA" id="ARBA00022692"/>
    </source>
</evidence>
<keyword evidence="5 10" id="KW-0812">Transmembrane</keyword>
<evidence type="ECO:0000256" key="8">
    <source>
        <dbReference type="ARBA" id="ARBA00023128"/>
    </source>
</evidence>
<dbReference type="UniPathway" id="UPA00705"/>
<evidence type="ECO:0000256" key="2">
    <source>
        <dbReference type="ARBA" id="ARBA00004673"/>
    </source>
</evidence>
<name>A0A3S2UG99_ORYJA</name>
<evidence type="ECO:0000256" key="4">
    <source>
        <dbReference type="ARBA" id="ARBA00011485"/>
    </source>
</evidence>
<comment type="similarity">
    <text evidence="3 10">Belongs to the cytochrome c oxidase IV family.</text>
</comment>
<dbReference type="Proteomes" id="UP000283210">
    <property type="component" value="Chromosome 7"/>
</dbReference>
<evidence type="ECO:0000256" key="7">
    <source>
        <dbReference type="ARBA" id="ARBA00022989"/>
    </source>
</evidence>
<keyword evidence="8 10" id="KW-0496">Mitochondrion</keyword>
<keyword evidence="6 10" id="KW-0999">Mitochondrion inner membrane</keyword>
<feature type="transmembrane region" description="Helical" evidence="10">
    <location>
        <begin position="107"/>
        <end position="125"/>
    </location>
</feature>
<evidence type="ECO:0000256" key="6">
    <source>
        <dbReference type="ARBA" id="ARBA00022792"/>
    </source>
</evidence>